<sequence length="74" mass="8862">MGNINHILQNILASCSRKNLKKYVHGELEPTEDELDKIRRFLTSVYFSDTRNKHMKNDYCGFLMRQIEQKKFLI</sequence>
<dbReference type="STRING" id="1470200.PL75_08675"/>
<comment type="caution">
    <text evidence="1">The sequence shown here is derived from an EMBL/GenBank/DDBJ whole genome shotgun (WGS) entry which is preliminary data.</text>
</comment>
<dbReference type="EMBL" id="JTDO01000014">
    <property type="protein sequence ID" value="KLT72328.1"/>
    <property type="molecule type" value="Genomic_DNA"/>
</dbReference>
<organism evidence="1 2">
    <name type="scientific">Neisseria arctica</name>
    <dbReference type="NCBI Taxonomy" id="1470200"/>
    <lineage>
        <taxon>Bacteria</taxon>
        <taxon>Pseudomonadati</taxon>
        <taxon>Pseudomonadota</taxon>
        <taxon>Betaproteobacteria</taxon>
        <taxon>Neisseriales</taxon>
        <taxon>Neisseriaceae</taxon>
        <taxon>Neisseria</taxon>
    </lineage>
</organism>
<proteinExistence type="predicted"/>
<accession>A0A0J1C248</accession>
<evidence type="ECO:0000313" key="2">
    <source>
        <dbReference type="Proteomes" id="UP000036027"/>
    </source>
</evidence>
<protein>
    <submittedName>
        <fullName evidence="1">Uncharacterized protein</fullName>
    </submittedName>
</protein>
<name>A0A0J1C248_9NEIS</name>
<reference evidence="1 2" key="1">
    <citation type="submission" date="2014-11" db="EMBL/GenBank/DDBJ databases">
        <title>Genome of a novel goose pathogen.</title>
        <authorList>
            <person name="Hansen C.M."/>
            <person name="Hueffer K."/>
            <person name="Choi S.C."/>
        </authorList>
    </citation>
    <scope>NUCLEOTIDE SEQUENCE [LARGE SCALE GENOMIC DNA]</scope>
    <source>
        <strain evidence="1 2">KH1503</strain>
    </source>
</reference>
<evidence type="ECO:0000313" key="1">
    <source>
        <dbReference type="EMBL" id="KLT72328.1"/>
    </source>
</evidence>
<dbReference type="PATRIC" id="fig|1470200.3.peg.673"/>
<dbReference type="AlphaFoldDB" id="A0A0J1C248"/>
<gene>
    <name evidence="1" type="ORF">PL75_08675</name>
</gene>
<keyword evidence="2" id="KW-1185">Reference proteome</keyword>
<dbReference type="Proteomes" id="UP000036027">
    <property type="component" value="Unassembled WGS sequence"/>
</dbReference>